<reference evidence="3" key="1">
    <citation type="submission" date="2016-06" db="EMBL/GenBank/DDBJ databases">
        <title>Parallel loss of symbiosis genes in relatives of nitrogen-fixing non-legume Parasponia.</title>
        <authorList>
            <person name="Van Velzen R."/>
            <person name="Holmer R."/>
            <person name="Bu F."/>
            <person name="Rutten L."/>
            <person name="Van Zeijl A."/>
            <person name="Liu W."/>
            <person name="Santuari L."/>
            <person name="Cao Q."/>
            <person name="Sharma T."/>
            <person name="Shen D."/>
            <person name="Roswanjaya Y."/>
            <person name="Wardhani T."/>
            <person name="Kalhor M.S."/>
            <person name="Jansen J."/>
            <person name="Van den Hoogen J."/>
            <person name="Gungor B."/>
            <person name="Hartog M."/>
            <person name="Hontelez J."/>
            <person name="Verver J."/>
            <person name="Yang W.-C."/>
            <person name="Schijlen E."/>
            <person name="Repin R."/>
            <person name="Schilthuizen M."/>
            <person name="Schranz E."/>
            <person name="Heidstra R."/>
            <person name="Miyata K."/>
            <person name="Fedorova E."/>
            <person name="Kohlen W."/>
            <person name="Bisseling T."/>
            <person name="Smit S."/>
            <person name="Geurts R."/>
        </authorList>
    </citation>
    <scope>NUCLEOTIDE SEQUENCE [LARGE SCALE GENOMIC DNA]</scope>
    <source>
        <strain evidence="3">cv. RG33-2</strain>
    </source>
</reference>
<feature type="compositionally biased region" description="Basic and acidic residues" evidence="1">
    <location>
        <begin position="85"/>
        <end position="96"/>
    </location>
</feature>
<evidence type="ECO:0000313" key="3">
    <source>
        <dbReference type="Proteomes" id="UP000237000"/>
    </source>
</evidence>
<evidence type="ECO:0000313" key="2">
    <source>
        <dbReference type="EMBL" id="PON85849.1"/>
    </source>
</evidence>
<protein>
    <submittedName>
        <fullName evidence="2">Uncharacterized protein</fullName>
    </submittedName>
</protein>
<evidence type="ECO:0000256" key="1">
    <source>
        <dbReference type="SAM" id="MobiDB-lite"/>
    </source>
</evidence>
<feature type="non-terminal residue" evidence="2">
    <location>
        <position position="1"/>
    </location>
</feature>
<accession>A0A2P5EJZ3</accession>
<dbReference type="OrthoDB" id="10421468at2759"/>
<keyword evidence="3" id="KW-1185">Reference proteome</keyword>
<organism evidence="2 3">
    <name type="scientific">Trema orientale</name>
    <name type="common">Charcoal tree</name>
    <name type="synonym">Celtis orientalis</name>
    <dbReference type="NCBI Taxonomy" id="63057"/>
    <lineage>
        <taxon>Eukaryota</taxon>
        <taxon>Viridiplantae</taxon>
        <taxon>Streptophyta</taxon>
        <taxon>Embryophyta</taxon>
        <taxon>Tracheophyta</taxon>
        <taxon>Spermatophyta</taxon>
        <taxon>Magnoliopsida</taxon>
        <taxon>eudicotyledons</taxon>
        <taxon>Gunneridae</taxon>
        <taxon>Pentapetalae</taxon>
        <taxon>rosids</taxon>
        <taxon>fabids</taxon>
        <taxon>Rosales</taxon>
        <taxon>Cannabaceae</taxon>
        <taxon>Trema</taxon>
    </lineage>
</organism>
<dbReference type="AlphaFoldDB" id="A0A2P5EJZ3"/>
<dbReference type="EMBL" id="JXTC01000141">
    <property type="protein sequence ID" value="PON85849.1"/>
    <property type="molecule type" value="Genomic_DNA"/>
</dbReference>
<sequence length="110" mass="11183">GAAVDGDVVGEGEDEGGLVEERLLADVLVHGPPRGHGGVGLELDALGSGLLVEPERVVDGQAGAVLGRDLALLLVVDEDRVGPAHQLDEAQGRDGEWGGGSWVGGFQKVD</sequence>
<comment type="caution">
    <text evidence="2">The sequence shown here is derived from an EMBL/GenBank/DDBJ whole genome shotgun (WGS) entry which is preliminary data.</text>
</comment>
<feature type="region of interest" description="Disordered" evidence="1">
    <location>
        <begin position="85"/>
        <end position="110"/>
    </location>
</feature>
<dbReference type="Proteomes" id="UP000237000">
    <property type="component" value="Unassembled WGS sequence"/>
</dbReference>
<name>A0A2P5EJZ3_TREOI</name>
<proteinExistence type="predicted"/>
<dbReference type="InParanoid" id="A0A2P5EJZ3"/>
<gene>
    <name evidence="2" type="ORF">TorRG33x02_183130</name>
</gene>